<feature type="domain" description="DCD" evidence="1">
    <location>
        <begin position="350"/>
        <end position="398"/>
    </location>
</feature>
<dbReference type="AlphaFoldDB" id="A0A9X4QRZ3"/>
<dbReference type="Proteomes" id="UP001153404">
    <property type="component" value="Unassembled WGS sequence"/>
</dbReference>
<protein>
    <submittedName>
        <fullName evidence="2">Glycosyltransferase</fullName>
        <ecNumber evidence="2">2.4.-.-</ecNumber>
    </submittedName>
</protein>
<dbReference type="SUPFAM" id="SSF53756">
    <property type="entry name" value="UDP-Glycosyltransferase/glycogen phosphorylase"/>
    <property type="match status" value="1"/>
</dbReference>
<keyword evidence="3" id="KW-1185">Reference proteome</keyword>
<dbReference type="GO" id="GO:0016757">
    <property type="term" value="F:glycosyltransferase activity"/>
    <property type="evidence" value="ECO:0007669"/>
    <property type="project" value="UniProtKB-KW"/>
</dbReference>
<evidence type="ECO:0000313" key="3">
    <source>
        <dbReference type="Proteomes" id="UP001153404"/>
    </source>
</evidence>
<gene>
    <name evidence="2" type="ORF">OMP40_09665</name>
</gene>
<dbReference type="Gene3D" id="3.40.50.2000">
    <property type="entry name" value="Glycogen Phosphorylase B"/>
    <property type="match status" value="2"/>
</dbReference>
<evidence type="ECO:0000313" key="2">
    <source>
        <dbReference type="EMBL" id="MDG0809576.1"/>
    </source>
</evidence>
<keyword evidence="2" id="KW-0808">Transferase</keyword>
<dbReference type="PANTHER" id="PTHR45947">
    <property type="entry name" value="SULFOQUINOVOSYL TRANSFERASE SQD2"/>
    <property type="match status" value="1"/>
</dbReference>
<reference evidence="2" key="1">
    <citation type="submission" date="2022-10" db="EMBL/GenBank/DDBJ databases">
        <title>Comparative genomic analysis of Cohnella hashimotonis sp. nov., isolated from the International Space Station.</title>
        <authorList>
            <person name="Simpson A."/>
            <person name="Venkateswaran K."/>
        </authorList>
    </citation>
    <scope>NUCLEOTIDE SEQUENCE</scope>
    <source>
        <strain evidence="2">DSM 28161</strain>
    </source>
</reference>
<proteinExistence type="predicted"/>
<name>A0A9X4QRZ3_9BACL</name>
<dbReference type="Pfam" id="PF13439">
    <property type="entry name" value="Glyco_transf_4"/>
    <property type="match status" value="1"/>
</dbReference>
<dbReference type="EMBL" id="JAPDIA010000003">
    <property type="protein sequence ID" value="MDG0809576.1"/>
    <property type="molecule type" value="Genomic_DNA"/>
</dbReference>
<sequence>MNEIRLALFTDTYVPEINGVAKTLQRWTAYLEKRGIAVKVFAPAGPRRAPGYQETAERLASLPFFLYPACRLAMPVSPGAERSLLAFKPTAVHVATPFGTGLTGRRLALKHGIPLIASHHTHFARYLPYYNLTWAGALLRRYLHWFHRPCRRVFVPSPSVLAECRRDGWLGLRVWSRGIDASLFGRAGDRAGWLGEHGLSASSFPVLCAGRLAPEKNLGTAMRAFRGFKERTNADARLVIAGDGPQEGELRRLSEQLGIDALFLGAVSQRELQRWMQASGALLFPSPTETFGNVALEAMACGLPVIAADAGGAARSREGWRDRPALHAGRRGRLRRCARPAARGAGAARSDLGPGVRLCRHAGLGRRIRRAACGADGRLRRSVRGVTAGIELFFKKTD</sequence>
<dbReference type="InterPro" id="IPR013989">
    <property type="entry name" value="Dev_and_cell_death_domain"/>
</dbReference>
<keyword evidence="2" id="KW-0328">Glycosyltransferase</keyword>
<dbReference type="EC" id="2.4.-.-" evidence="2"/>
<accession>A0A9X4QRZ3</accession>
<comment type="caution">
    <text evidence="2">The sequence shown here is derived from an EMBL/GenBank/DDBJ whole genome shotgun (WGS) entry which is preliminary data.</text>
</comment>
<dbReference type="InterPro" id="IPR050194">
    <property type="entry name" value="Glycosyltransferase_grp1"/>
</dbReference>
<dbReference type="Pfam" id="PF00534">
    <property type="entry name" value="Glycos_transf_1"/>
    <property type="match status" value="1"/>
</dbReference>
<evidence type="ECO:0000259" key="1">
    <source>
        <dbReference type="PROSITE" id="PS51222"/>
    </source>
</evidence>
<organism evidence="2 3">
    <name type="scientific">Cohnella rhizosphaerae</name>
    <dbReference type="NCBI Taxonomy" id="1457232"/>
    <lineage>
        <taxon>Bacteria</taxon>
        <taxon>Bacillati</taxon>
        <taxon>Bacillota</taxon>
        <taxon>Bacilli</taxon>
        <taxon>Bacillales</taxon>
        <taxon>Paenibacillaceae</taxon>
        <taxon>Cohnella</taxon>
    </lineage>
</organism>
<dbReference type="InterPro" id="IPR028098">
    <property type="entry name" value="Glyco_trans_4-like_N"/>
</dbReference>
<dbReference type="InterPro" id="IPR001296">
    <property type="entry name" value="Glyco_trans_1"/>
</dbReference>
<dbReference type="PANTHER" id="PTHR45947:SF3">
    <property type="entry name" value="SULFOQUINOVOSYL TRANSFERASE SQD2"/>
    <property type="match status" value="1"/>
</dbReference>
<dbReference type="PROSITE" id="PS51222">
    <property type="entry name" value="DCD"/>
    <property type="match status" value="1"/>
</dbReference>